<name>A0A0G0EDR8_9BACT</name>
<feature type="region of interest" description="Disordered" evidence="1">
    <location>
        <begin position="1"/>
        <end position="28"/>
    </location>
</feature>
<evidence type="ECO:0000313" key="2">
    <source>
        <dbReference type="EMBL" id="KKP65502.1"/>
    </source>
</evidence>
<dbReference type="EMBL" id="LBPX01000052">
    <property type="protein sequence ID" value="KKP65502.1"/>
    <property type="molecule type" value="Genomic_DNA"/>
</dbReference>
<gene>
    <name evidence="2" type="ORF">UR63_C0052G0002</name>
</gene>
<reference evidence="2 3" key="1">
    <citation type="journal article" date="2015" name="Nature">
        <title>rRNA introns, odd ribosomes, and small enigmatic genomes across a large radiation of phyla.</title>
        <authorList>
            <person name="Brown C.T."/>
            <person name="Hug L.A."/>
            <person name="Thomas B.C."/>
            <person name="Sharon I."/>
            <person name="Castelle C.J."/>
            <person name="Singh A."/>
            <person name="Wilkins M.J."/>
            <person name="Williams K.H."/>
            <person name="Banfield J.F."/>
        </authorList>
    </citation>
    <scope>NUCLEOTIDE SEQUENCE [LARGE SCALE GENOMIC DNA]</scope>
</reference>
<proteinExistence type="predicted"/>
<accession>A0A0G0EDR8</accession>
<comment type="caution">
    <text evidence="2">The sequence shown here is derived from an EMBL/GenBank/DDBJ whole genome shotgun (WGS) entry which is preliminary data.</text>
</comment>
<evidence type="ECO:0000256" key="1">
    <source>
        <dbReference type="SAM" id="MobiDB-lite"/>
    </source>
</evidence>
<dbReference type="AlphaFoldDB" id="A0A0G0EDR8"/>
<protein>
    <submittedName>
        <fullName evidence="2">Uncharacterized protein</fullName>
    </submittedName>
</protein>
<evidence type="ECO:0000313" key="3">
    <source>
        <dbReference type="Proteomes" id="UP000034127"/>
    </source>
</evidence>
<feature type="compositionally biased region" description="Polar residues" evidence="1">
    <location>
        <begin position="16"/>
        <end position="25"/>
    </location>
</feature>
<organism evidence="2 3">
    <name type="scientific">Candidatus Roizmanbacteria bacterium GW2011_GWC2_35_12</name>
    <dbReference type="NCBI Taxonomy" id="1618485"/>
    <lineage>
        <taxon>Bacteria</taxon>
        <taxon>Candidatus Roizmaniibacteriota</taxon>
    </lineage>
</organism>
<dbReference type="Proteomes" id="UP000034127">
    <property type="component" value="Unassembled WGS sequence"/>
</dbReference>
<sequence>MQEPFGETLGPKIITKTGQEQSPYQEQKELQGKNKFERLIVFGQGPVKPVLLENELTIDQKTEWQNFKKDSLHNKEPNFRVVEGSVYLSQLEDIDKRVDLKNNEKKQLKELKRQEWQRLGRFALNRWGRENALAAGLSLYLGITDKVILSGGQTIPDWAKSFLPPERLQSWPSEAKLMKDIIVRRFGDMYFKKHGKSIEAVLDIEDGSTNTLLNFTNSIVKEPSLISPNNINGLLATDFHMNRCQILSELFMVRSEPNFNVKAQSILEQRAKIRRKIKYQEMQKWLTDIENNPDLKLDRIPGEKRWTKGLTDPEFTSYFMTYFSVFNTPETIPILQNAINLLKDPKRIELVREDFQKVGLNFDHFSEEDLLKLSKENRDKFNQLIEGLKKIPRTMPPEEK</sequence>